<reference evidence="3" key="2">
    <citation type="submission" date="2021-04" db="EMBL/GenBank/DDBJ databases">
        <authorList>
            <person name="Gilroy R."/>
        </authorList>
    </citation>
    <scope>NUCLEOTIDE SEQUENCE</scope>
    <source>
        <strain evidence="3">ChiHecec2B26-446</strain>
    </source>
</reference>
<evidence type="ECO:0000256" key="2">
    <source>
        <dbReference type="SAM" id="Phobius"/>
    </source>
</evidence>
<feature type="compositionally biased region" description="Basic and acidic residues" evidence="1">
    <location>
        <begin position="24"/>
        <end position="57"/>
    </location>
</feature>
<gene>
    <name evidence="3" type="ORF">H9894_02760</name>
</gene>
<keyword evidence="2" id="KW-0472">Membrane</keyword>
<feature type="compositionally biased region" description="Basic and acidic residues" evidence="1">
    <location>
        <begin position="105"/>
        <end position="114"/>
    </location>
</feature>
<feature type="compositionally biased region" description="Basic and acidic residues" evidence="1">
    <location>
        <begin position="215"/>
        <end position="244"/>
    </location>
</feature>
<evidence type="ECO:0000313" key="4">
    <source>
        <dbReference type="Proteomes" id="UP000886752"/>
    </source>
</evidence>
<feature type="compositionally biased region" description="Low complexity" evidence="1">
    <location>
        <begin position="193"/>
        <end position="206"/>
    </location>
</feature>
<evidence type="ECO:0000256" key="1">
    <source>
        <dbReference type="SAM" id="MobiDB-lite"/>
    </source>
</evidence>
<accession>A0A9D1TNX9</accession>
<feature type="region of interest" description="Disordered" evidence="1">
    <location>
        <begin position="193"/>
        <end position="253"/>
    </location>
</feature>
<comment type="caution">
    <text evidence="3">The sequence shown here is derived from an EMBL/GenBank/DDBJ whole genome shotgun (WGS) entry which is preliminary data.</text>
</comment>
<protein>
    <submittedName>
        <fullName evidence="3">Uncharacterized protein</fullName>
    </submittedName>
</protein>
<keyword evidence="2" id="KW-1133">Transmembrane helix</keyword>
<organism evidence="3 4">
    <name type="scientific">Candidatus Desulfovibrio intestinipullorum</name>
    <dbReference type="NCBI Taxonomy" id="2838536"/>
    <lineage>
        <taxon>Bacteria</taxon>
        <taxon>Pseudomonadati</taxon>
        <taxon>Thermodesulfobacteriota</taxon>
        <taxon>Desulfovibrionia</taxon>
        <taxon>Desulfovibrionales</taxon>
        <taxon>Desulfovibrionaceae</taxon>
        <taxon>Desulfovibrio</taxon>
    </lineage>
</organism>
<keyword evidence="2" id="KW-0812">Transmembrane</keyword>
<sequence>MKGFRGYVSRAQEGILSPNPSAEEYDRVPGPEAVRERASRPVLDRDDWDRPADRAVRTDPAAPADSTAPADPAATDPLADSEDNREQTASGTGPLDADQPDSEQDDRSQVDRSSADTGRAPAASLHLAAAAGQDAQKESLWRRFFTPRVLLAALCINLLLGGLLAVIMYLDRPAQPVYVYYIDLADRPPEAAVAPDAANAGNQPDNPEQPDQPEAADRNGKADPADKTGQPEKNKPDAAPDREAGPAGEGLQP</sequence>
<dbReference type="Proteomes" id="UP000886752">
    <property type="component" value="Unassembled WGS sequence"/>
</dbReference>
<dbReference type="EMBL" id="DXHV01000032">
    <property type="protein sequence ID" value="HIW00093.1"/>
    <property type="molecule type" value="Genomic_DNA"/>
</dbReference>
<proteinExistence type="predicted"/>
<reference evidence="3" key="1">
    <citation type="journal article" date="2021" name="PeerJ">
        <title>Extensive microbial diversity within the chicken gut microbiome revealed by metagenomics and culture.</title>
        <authorList>
            <person name="Gilroy R."/>
            <person name="Ravi A."/>
            <person name="Getino M."/>
            <person name="Pursley I."/>
            <person name="Horton D.L."/>
            <person name="Alikhan N.F."/>
            <person name="Baker D."/>
            <person name="Gharbi K."/>
            <person name="Hall N."/>
            <person name="Watson M."/>
            <person name="Adriaenssens E.M."/>
            <person name="Foster-Nyarko E."/>
            <person name="Jarju S."/>
            <person name="Secka A."/>
            <person name="Antonio M."/>
            <person name="Oren A."/>
            <person name="Chaudhuri R.R."/>
            <person name="La Ragione R."/>
            <person name="Hildebrand F."/>
            <person name="Pallen M.J."/>
        </authorList>
    </citation>
    <scope>NUCLEOTIDE SEQUENCE</scope>
    <source>
        <strain evidence="3">ChiHecec2B26-446</strain>
    </source>
</reference>
<feature type="compositionally biased region" description="Low complexity" evidence="1">
    <location>
        <begin position="58"/>
        <end position="78"/>
    </location>
</feature>
<evidence type="ECO:0000313" key="3">
    <source>
        <dbReference type="EMBL" id="HIW00093.1"/>
    </source>
</evidence>
<feature type="region of interest" description="Disordered" evidence="1">
    <location>
        <begin position="1"/>
        <end position="120"/>
    </location>
</feature>
<feature type="transmembrane region" description="Helical" evidence="2">
    <location>
        <begin position="149"/>
        <end position="170"/>
    </location>
</feature>
<name>A0A9D1TNX9_9BACT</name>
<dbReference type="AlphaFoldDB" id="A0A9D1TNX9"/>